<feature type="transmembrane region" description="Helical" evidence="16">
    <location>
        <begin position="481"/>
        <end position="506"/>
    </location>
</feature>
<evidence type="ECO:0000256" key="8">
    <source>
        <dbReference type="ARBA" id="ARBA00022989"/>
    </source>
</evidence>
<keyword evidence="4 16" id="KW-0812">Transmembrane</keyword>
<accession>A0A8J2S004</accession>
<organism evidence="18 19">
    <name type="scientific">Daphnia galeata</name>
    <dbReference type="NCBI Taxonomy" id="27404"/>
    <lineage>
        <taxon>Eukaryota</taxon>
        <taxon>Metazoa</taxon>
        <taxon>Ecdysozoa</taxon>
        <taxon>Arthropoda</taxon>
        <taxon>Crustacea</taxon>
        <taxon>Branchiopoda</taxon>
        <taxon>Diplostraca</taxon>
        <taxon>Cladocera</taxon>
        <taxon>Anomopoda</taxon>
        <taxon>Daphniidae</taxon>
        <taxon>Daphnia</taxon>
    </lineage>
</organism>
<feature type="region of interest" description="Disordered" evidence="15">
    <location>
        <begin position="19"/>
        <end position="47"/>
    </location>
</feature>
<feature type="transmembrane region" description="Helical" evidence="16">
    <location>
        <begin position="445"/>
        <end position="469"/>
    </location>
</feature>
<feature type="transmembrane region" description="Helical" evidence="16">
    <location>
        <begin position="369"/>
        <end position="390"/>
    </location>
</feature>
<gene>
    <name evidence="18" type="ORF">DGAL_LOCUS12241</name>
</gene>
<keyword evidence="7" id="KW-0029">Amino-acid transport</keyword>
<keyword evidence="10 16" id="KW-0472">Membrane</keyword>
<feature type="domain" description="Amino acid transporter transmembrane" evidence="17">
    <location>
        <begin position="128"/>
        <end position="244"/>
    </location>
</feature>
<feature type="domain" description="Amino acid transporter transmembrane" evidence="17">
    <location>
        <begin position="304"/>
        <end position="568"/>
    </location>
</feature>
<dbReference type="GO" id="GO:0031902">
    <property type="term" value="C:late endosome membrane"/>
    <property type="evidence" value="ECO:0007669"/>
    <property type="project" value="UniProtKB-SubCell"/>
</dbReference>
<evidence type="ECO:0000256" key="14">
    <source>
        <dbReference type="ARBA" id="ARBA00038442"/>
    </source>
</evidence>
<evidence type="ECO:0000256" key="1">
    <source>
        <dbReference type="ARBA" id="ARBA00004107"/>
    </source>
</evidence>
<keyword evidence="8 16" id="KW-1133">Transmembrane helix</keyword>
<name>A0A8J2S004_9CRUS</name>
<comment type="similarity">
    <text evidence="14">Belongs to the amino acid/polyamine transporter 2 family. SLC38A9 subfamily.</text>
</comment>
<dbReference type="GO" id="GO:0005765">
    <property type="term" value="C:lysosomal membrane"/>
    <property type="evidence" value="ECO:0007669"/>
    <property type="project" value="UniProtKB-SubCell"/>
</dbReference>
<evidence type="ECO:0000313" key="19">
    <source>
        <dbReference type="Proteomes" id="UP000789390"/>
    </source>
</evidence>
<feature type="compositionally biased region" description="Polar residues" evidence="15">
    <location>
        <begin position="19"/>
        <end position="33"/>
    </location>
</feature>
<dbReference type="GO" id="GO:0015179">
    <property type="term" value="F:L-amino acid transmembrane transporter activity"/>
    <property type="evidence" value="ECO:0007669"/>
    <property type="project" value="TreeGrafter"/>
</dbReference>
<evidence type="ECO:0000256" key="7">
    <source>
        <dbReference type="ARBA" id="ARBA00022970"/>
    </source>
</evidence>
<feature type="transmembrane region" description="Helical" evidence="16">
    <location>
        <begin position="295"/>
        <end position="316"/>
    </location>
</feature>
<evidence type="ECO:0000256" key="15">
    <source>
        <dbReference type="SAM" id="MobiDB-lite"/>
    </source>
</evidence>
<dbReference type="GO" id="GO:0046872">
    <property type="term" value="F:metal ion binding"/>
    <property type="evidence" value="ECO:0007669"/>
    <property type="project" value="UniProtKB-KW"/>
</dbReference>
<keyword evidence="12" id="KW-0325">Glycoprotein</keyword>
<evidence type="ECO:0000256" key="6">
    <source>
        <dbReference type="ARBA" id="ARBA00022753"/>
    </source>
</evidence>
<dbReference type="OrthoDB" id="294730at2759"/>
<keyword evidence="9" id="KW-0915">Sodium</keyword>
<feature type="transmembrane region" description="Helical" evidence="16">
    <location>
        <begin position="206"/>
        <end position="229"/>
    </location>
</feature>
<keyword evidence="19" id="KW-1185">Reference proteome</keyword>
<feature type="transmembrane region" description="Helical" evidence="16">
    <location>
        <begin position="402"/>
        <end position="425"/>
    </location>
</feature>
<evidence type="ECO:0000256" key="2">
    <source>
        <dbReference type="ARBA" id="ARBA00004155"/>
    </source>
</evidence>
<evidence type="ECO:0000259" key="17">
    <source>
        <dbReference type="Pfam" id="PF01490"/>
    </source>
</evidence>
<evidence type="ECO:0000256" key="13">
    <source>
        <dbReference type="ARBA" id="ARBA00023228"/>
    </source>
</evidence>
<evidence type="ECO:0000256" key="4">
    <source>
        <dbReference type="ARBA" id="ARBA00022692"/>
    </source>
</evidence>
<sequence>MIRDVDAILQDSDVASEVTLDSSSDLGRSSPTSKGLLVRDSNAKQRTRRPFHLQNAIAPANRAESPVVIDSVPYDNAQEATYSRYKYYQRLRGPTIGNDQALLIPDHVVPSVFFYPYIPGTVPLTGKQSSLITIFAVWNTMMGTSLLSMPWAIEQAGLVAGLSLILVMAAICFYTAFCILQVYGIYGEKENLADFPDLCMFLLGRVGQWVSVLFSALSLLGASAVYWVLMSNFLYHTVKYVYDLITTTSVTLLSIDDDNTSAFNLFCPDPIDNLTFSSLLNGPIFQNGASTFDKIWNLDLTVPIYMALLLLPLICLKSATFFTKFNALGTVSVFYIMAFVATKASQWGVHVEFSDTSSPFYVPLLRSNFPALSGMLSLALYLHNCVVSIMKNNRRQECNGRDLSIAYILVALTYLGIGATFYLTFPLEKDCIEDNLLNNFSRSDTLTVIARVFLLFQMMTVFPLLAYILRTQILYAFFNSIYPSFSHVFSLNVILLTICVVFAIFLPQVGTITRFSGALCGLVYVFTLPSILYVVSYRKQNNGQAPAWVYILHGLIVLCGILNLIAQFVVTN</sequence>
<evidence type="ECO:0000313" key="18">
    <source>
        <dbReference type="EMBL" id="CAH0108835.1"/>
    </source>
</evidence>
<protein>
    <recommendedName>
        <fullName evidence="17">Amino acid transporter transmembrane domain-containing protein</fullName>
    </recommendedName>
</protein>
<comment type="subcellular location">
    <subcellularLocation>
        <location evidence="1">Late endosome membrane</location>
        <topology evidence="1">Multi-pass membrane protein</topology>
    </subcellularLocation>
    <subcellularLocation>
        <location evidence="2">Lysosome membrane</location>
        <topology evidence="2">Multi-pass membrane protein</topology>
    </subcellularLocation>
</comment>
<evidence type="ECO:0000256" key="5">
    <source>
        <dbReference type="ARBA" id="ARBA00022723"/>
    </source>
</evidence>
<evidence type="ECO:0000256" key="12">
    <source>
        <dbReference type="ARBA" id="ARBA00023180"/>
    </source>
</evidence>
<reference evidence="18" key="1">
    <citation type="submission" date="2021-11" db="EMBL/GenBank/DDBJ databases">
        <authorList>
            <person name="Schell T."/>
        </authorList>
    </citation>
    <scope>NUCLEOTIDE SEQUENCE</scope>
    <source>
        <strain evidence="18">M5</strain>
    </source>
</reference>
<proteinExistence type="inferred from homology"/>
<keyword evidence="13" id="KW-0458">Lysosome</keyword>
<evidence type="ECO:0000256" key="3">
    <source>
        <dbReference type="ARBA" id="ARBA00022448"/>
    </source>
</evidence>
<dbReference type="EMBL" id="CAKKLH010000288">
    <property type="protein sequence ID" value="CAH0108835.1"/>
    <property type="molecule type" value="Genomic_DNA"/>
</dbReference>
<keyword evidence="11" id="KW-1015">Disulfide bond</keyword>
<dbReference type="Pfam" id="PF01490">
    <property type="entry name" value="Aa_trans"/>
    <property type="match status" value="2"/>
</dbReference>
<evidence type="ECO:0000256" key="9">
    <source>
        <dbReference type="ARBA" id="ARBA00023053"/>
    </source>
</evidence>
<feature type="transmembrane region" description="Helical" evidence="16">
    <location>
        <begin position="512"/>
        <end position="535"/>
    </location>
</feature>
<keyword evidence="5" id="KW-0479">Metal-binding</keyword>
<feature type="transmembrane region" description="Helical" evidence="16">
    <location>
        <begin position="131"/>
        <end position="153"/>
    </location>
</feature>
<evidence type="ECO:0000256" key="10">
    <source>
        <dbReference type="ARBA" id="ARBA00023136"/>
    </source>
</evidence>
<dbReference type="PANTHER" id="PTHR22950:SF244">
    <property type="entry name" value="NEUTRAL AMINO ACID TRANSPORTER 9"/>
    <property type="match status" value="1"/>
</dbReference>
<feature type="transmembrane region" description="Helical" evidence="16">
    <location>
        <begin position="328"/>
        <end position="349"/>
    </location>
</feature>
<dbReference type="AlphaFoldDB" id="A0A8J2S004"/>
<dbReference type="Proteomes" id="UP000789390">
    <property type="component" value="Unassembled WGS sequence"/>
</dbReference>
<dbReference type="InterPro" id="IPR013057">
    <property type="entry name" value="AA_transpt_TM"/>
</dbReference>
<comment type="caution">
    <text evidence="18">The sequence shown here is derived from an EMBL/GenBank/DDBJ whole genome shotgun (WGS) entry which is preliminary data.</text>
</comment>
<feature type="transmembrane region" description="Helical" evidence="16">
    <location>
        <begin position="547"/>
        <end position="570"/>
    </location>
</feature>
<evidence type="ECO:0000256" key="11">
    <source>
        <dbReference type="ARBA" id="ARBA00023157"/>
    </source>
</evidence>
<dbReference type="PANTHER" id="PTHR22950">
    <property type="entry name" value="AMINO ACID TRANSPORTER"/>
    <property type="match status" value="1"/>
</dbReference>
<keyword evidence="3" id="KW-0813">Transport</keyword>
<evidence type="ECO:0000256" key="16">
    <source>
        <dbReference type="SAM" id="Phobius"/>
    </source>
</evidence>
<keyword evidence="6" id="KW-0967">Endosome</keyword>
<feature type="transmembrane region" description="Helical" evidence="16">
    <location>
        <begin position="159"/>
        <end position="186"/>
    </location>
</feature>